<comment type="catalytic activity">
    <reaction evidence="10">
        <text>L-threonyl-[protein] + FAD = FMN-L-threonyl-[protein] + AMP + H(+)</text>
        <dbReference type="Rhea" id="RHEA:36847"/>
        <dbReference type="Rhea" id="RHEA-COMP:11060"/>
        <dbReference type="Rhea" id="RHEA-COMP:11061"/>
        <dbReference type="ChEBI" id="CHEBI:15378"/>
        <dbReference type="ChEBI" id="CHEBI:30013"/>
        <dbReference type="ChEBI" id="CHEBI:57692"/>
        <dbReference type="ChEBI" id="CHEBI:74257"/>
        <dbReference type="ChEBI" id="CHEBI:456215"/>
        <dbReference type="EC" id="2.7.1.180"/>
    </reaction>
</comment>
<keyword evidence="8" id="KW-0460">Magnesium</keyword>
<protein>
    <recommendedName>
        <fullName evidence="3">FAD:protein FMN transferase</fullName>
        <ecNumber evidence="2">2.7.1.180</ecNumber>
    </recommendedName>
    <alternativeName>
        <fullName evidence="9">Flavin transferase</fullName>
    </alternativeName>
</protein>
<keyword evidence="4" id="KW-0285">Flavoprotein</keyword>
<dbReference type="AlphaFoldDB" id="A0A3N8QG92"/>
<keyword evidence="6" id="KW-0479">Metal-binding</keyword>
<dbReference type="PANTHER" id="PTHR30040:SF2">
    <property type="entry name" value="FAD:PROTEIN FMN TRANSFERASE"/>
    <property type="match status" value="1"/>
</dbReference>
<evidence type="ECO:0000256" key="10">
    <source>
        <dbReference type="ARBA" id="ARBA00048540"/>
    </source>
</evidence>
<gene>
    <name evidence="11" type="ORF">DF037_29140</name>
</gene>
<evidence type="ECO:0000256" key="9">
    <source>
        <dbReference type="ARBA" id="ARBA00031306"/>
    </source>
</evidence>
<dbReference type="EMBL" id="QTQX01000022">
    <property type="protein sequence ID" value="RQT22170.1"/>
    <property type="molecule type" value="Genomic_DNA"/>
</dbReference>
<dbReference type="PANTHER" id="PTHR30040">
    <property type="entry name" value="THIAMINE BIOSYNTHESIS LIPOPROTEIN APBE"/>
    <property type="match status" value="1"/>
</dbReference>
<dbReference type="EC" id="2.7.1.180" evidence="2"/>
<dbReference type="Pfam" id="PF02424">
    <property type="entry name" value="ApbE"/>
    <property type="match status" value="1"/>
</dbReference>
<reference evidence="11 12" key="1">
    <citation type="submission" date="2018-08" db="EMBL/GenBank/DDBJ databases">
        <title>Comparative analysis of Burkholderia isolates from Puerto Rico.</title>
        <authorList>
            <person name="Hall C."/>
            <person name="Sahl J."/>
            <person name="Wagner D."/>
        </authorList>
    </citation>
    <scope>NUCLEOTIDE SEQUENCE [LARGE SCALE GENOMIC DNA]</scope>
    <source>
        <strain evidence="11 12">Bp9001</strain>
    </source>
</reference>
<evidence type="ECO:0000256" key="4">
    <source>
        <dbReference type="ARBA" id="ARBA00022630"/>
    </source>
</evidence>
<comment type="caution">
    <text evidence="11">The sequence shown here is derived from an EMBL/GenBank/DDBJ whole genome shotgun (WGS) entry which is preliminary data.</text>
</comment>
<organism evidence="11 12">
    <name type="scientific">Burkholderia contaminans</name>
    <dbReference type="NCBI Taxonomy" id="488447"/>
    <lineage>
        <taxon>Bacteria</taxon>
        <taxon>Pseudomonadati</taxon>
        <taxon>Pseudomonadota</taxon>
        <taxon>Betaproteobacteria</taxon>
        <taxon>Burkholderiales</taxon>
        <taxon>Burkholderiaceae</taxon>
        <taxon>Burkholderia</taxon>
        <taxon>Burkholderia cepacia complex</taxon>
    </lineage>
</organism>
<dbReference type="Proteomes" id="UP000269271">
    <property type="component" value="Unassembled WGS sequence"/>
</dbReference>
<evidence type="ECO:0000256" key="3">
    <source>
        <dbReference type="ARBA" id="ARBA00016337"/>
    </source>
</evidence>
<evidence type="ECO:0000256" key="7">
    <source>
        <dbReference type="ARBA" id="ARBA00022827"/>
    </source>
</evidence>
<name>A0A3N8QG92_9BURK</name>
<accession>A0A3N8QG92</accession>
<evidence type="ECO:0000256" key="2">
    <source>
        <dbReference type="ARBA" id="ARBA00011955"/>
    </source>
</evidence>
<sequence>MTAASTDLRQSSVLRRAKPLLGTLVDIGIGATDSDIALAAADAAFAEIRDVQRLMSFHEASSDLSRINRAAPHQRVEVDPRTADVLRLALDIGEVSAGAFDCTVAPVLVRHGLLPQVHDAWPGTFRDPTAARTPAFVVEDCAVIKQRDCLLDLGGIAKGYAVDRAVDAALALANGRGHRLDSVFVNAGGDLRFHGAGTMTIRLRDFDDPARLTGTVEIAAGALATSSTRGLDGSARRVSPLVDPHGAMPLPMGAGVSVTAPTCAVADALTKVALVVGDRAHAVLARYGASIVRFSAQRAPLAETP</sequence>
<evidence type="ECO:0000313" key="12">
    <source>
        <dbReference type="Proteomes" id="UP000269271"/>
    </source>
</evidence>
<proteinExistence type="predicted"/>
<evidence type="ECO:0000256" key="1">
    <source>
        <dbReference type="ARBA" id="ARBA00001946"/>
    </source>
</evidence>
<keyword evidence="7" id="KW-0274">FAD</keyword>
<dbReference type="InterPro" id="IPR003374">
    <property type="entry name" value="ApbE-like_sf"/>
</dbReference>
<evidence type="ECO:0000256" key="8">
    <source>
        <dbReference type="ARBA" id="ARBA00022842"/>
    </source>
</evidence>
<dbReference type="RefSeq" id="WP_124619349.1">
    <property type="nucleotide sequence ID" value="NZ_QTQX01000022.1"/>
</dbReference>
<evidence type="ECO:0000313" key="11">
    <source>
        <dbReference type="EMBL" id="RQT22170.1"/>
    </source>
</evidence>
<dbReference type="SUPFAM" id="SSF143631">
    <property type="entry name" value="ApbE-like"/>
    <property type="match status" value="1"/>
</dbReference>
<keyword evidence="5 11" id="KW-0808">Transferase</keyword>
<comment type="cofactor">
    <cofactor evidence="1">
        <name>Mg(2+)</name>
        <dbReference type="ChEBI" id="CHEBI:18420"/>
    </cofactor>
</comment>
<dbReference type="GO" id="GO:0016740">
    <property type="term" value="F:transferase activity"/>
    <property type="evidence" value="ECO:0007669"/>
    <property type="project" value="UniProtKB-KW"/>
</dbReference>
<dbReference type="GO" id="GO:0046872">
    <property type="term" value="F:metal ion binding"/>
    <property type="evidence" value="ECO:0007669"/>
    <property type="project" value="UniProtKB-KW"/>
</dbReference>
<evidence type="ECO:0000256" key="6">
    <source>
        <dbReference type="ARBA" id="ARBA00022723"/>
    </source>
</evidence>
<evidence type="ECO:0000256" key="5">
    <source>
        <dbReference type="ARBA" id="ARBA00022679"/>
    </source>
</evidence>
<dbReference type="InterPro" id="IPR024932">
    <property type="entry name" value="ApbE"/>
</dbReference>
<dbReference type="Gene3D" id="3.10.520.10">
    <property type="entry name" value="ApbE-like domains"/>
    <property type="match status" value="1"/>
</dbReference>